<evidence type="ECO:0000313" key="4">
    <source>
        <dbReference type="Proteomes" id="UP000190675"/>
    </source>
</evidence>
<feature type="region of interest" description="Disordered" evidence="1">
    <location>
        <begin position="267"/>
        <end position="292"/>
    </location>
</feature>
<feature type="compositionally biased region" description="Basic and acidic residues" evidence="1">
    <location>
        <begin position="92"/>
        <end position="111"/>
    </location>
</feature>
<dbReference type="SUPFAM" id="SSF53807">
    <property type="entry name" value="Helical backbone' metal receptor"/>
    <property type="match status" value="1"/>
</dbReference>
<feature type="region of interest" description="Disordered" evidence="1">
    <location>
        <begin position="83"/>
        <end position="135"/>
    </location>
</feature>
<evidence type="ECO:0000313" key="3">
    <source>
        <dbReference type="EMBL" id="SHH51659.1"/>
    </source>
</evidence>
<dbReference type="EMBL" id="LT670818">
    <property type="protein sequence ID" value="SHH51659.1"/>
    <property type="molecule type" value="Genomic_DNA"/>
</dbReference>
<reference evidence="3 4" key="1">
    <citation type="submission" date="2016-11" db="EMBL/GenBank/DDBJ databases">
        <authorList>
            <person name="Jaros S."/>
            <person name="Januszkiewicz K."/>
            <person name="Wedrychowicz H."/>
        </authorList>
    </citation>
    <scope>NUCLEOTIDE SEQUENCE [LARGE SCALE GENOMIC DNA]</scope>
    <source>
        <strain evidence="3 4">GAS242</strain>
    </source>
</reference>
<dbReference type="PANTHER" id="PTHR30535">
    <property type="entry name" value="VITAMIN B12-BINDING PROTEIN"/>
    <property type="match status" value="1"/>
</dbReference>
<dbReference type="InterPro" id="IPR002491">
    <property type="entry name" value="ABC_transptr_periplasmic_BD"/>
</dbReference>
<sequence length="607" mass="66630">MRRQAKAQQIIGPLETPAPDVLRSEHRMHFRCIGVLHEPEQSSSPKNRESRNCEYGVEFTRPVLNRIAHATCPFLVAQRGEADVQSWSGARPRTERQRDALGDVPMRDSKSQPEPGETVKLPKGAQDHDGQLNAQPDRTDFGFHVRKGFIYDQPSATILQQLSGACQRRVAGHASVGIIGIHDHCMADSIGKLIEIGDCDHLMTSNTPGQFVFMIGRPDNRDRSSARELRQPLDQRLGSWSHDDFGIGKYGVSITRSRNQGFLGSARRQALPHGAGQISRDRPRPGTNAGRQVEPHLRRPAITRNCPGQISAMFHLRFMPLSGQKRERLRRSLGAIMMIVSYFDLQAAARSADLPRIASINVCTDQLLMTLADPPQILGLSPYSRDPGRSWGAATASLFPRLSGTAEDVLILKPDVVVAGRFTKLATRALLKDQGVRVIEFDAARSLDDVKKQIRLMGDITQHPDRASLEIGRLDEAIAHARQVAARRPYRVLAVSRRGWVAGGDSLTSSLLANAGLSNAASDLGLKSGGFASLEAIVSLKPDLILVSENSGVAEDEGSAFLLHPALERLYPVSKRIVIPERLTVCGGPMLAEALERLASELERMDH</sequence>
<protein>
    <submittedName>
        <fullName evidence="3">ABC-type Fe3+-hydroxamate transport system, substrate-binding protein</fullName>
    </submittedName>
</protein>
<organism evidence="3 4">
    <name type="scientific">Bradyrhizobium erythrophlei</name>
    <dbReference type="NCBI Taxonomy" id="1437360"/>
    <lineage>
        <taxon>Bacteria</taxon>
        <taxon>Pseudomonadati</taxon>
        <taxon>Pseudomonadota</taxon>
        <taxon>Alphaproteobacteria</taxon>
        <taxon>Hyphomicrobiales</taxon>
        <taxon>Nitrobacteraceae</taxon>
        <taxon>Bradyrhizobium</taxon>
    </lineage>
</organism>
<feature type="domain" description="Fe/B12 periplasmic-binding" evidence="2">
    <location>
        <begin position="356"/>
        <end position="607"/>
    </location>
</feature>
<evidence type="ECO:0000256" key="1">
    <source>
        <dbReference type="SAM" id="MobiDB-lite"/>
    </source>
</evidence>
<accession>A0A1M5TLV6</accession>
<dbReference type="PROSITE" id="PS50983">
    <property type="entry name" value="FE_B12_PBP"/>
    <property type="match status" value="1"/>
</dbReference>
<gene>
    <name evidence="3" type="ORF">SAMN05444169_7856</name>
</gene>
<proteinExistence type="predicted"/>
<dbReference type="PANTHER" id="PTHR30535:SF34">
    <property type="entry name" value="MOLYBDATE-BINDING PROTEIN MOLA"/>
    <property type="match status" value="1"/>
</dbReference>
<dbReference type="Proteomes" id="UP000190675">
    <property type="component" value="Chromosome I"/>
</dbReference>
<evidence type="ECO:0000259" key="2">
    <source>
        <dbReference type="PROSITE" id="PS50983"/>
    </source>
</evidence>
<dbReference type="AlphaFoldDB" id="A0A1M5TLV6"/>
<name>A0A1M5TLV6_9BRAD</name>
<dbReference type="Gene3D" id="3.40.50.1980">
    <property type="entry name" value="Nitrogenase molybdenum iron protein domain"/>
    <property type="match status" value="2"/>
</dbReference>
<dbReference type="Pfam" id="PF01497">
    <property type="entry name" value="Peripla_BP_2"/>
    <property type="match status" value="1"/>
</dbReference>
<dbReference type="InterPro" id="IPR050902">
    <property type="entry name" value="ABC_Transporter_SBP"/>
</dbReference>